<dbReference type="InterPro" id="IPR001036">
    <property type="entry name" value="Acrflvin-R"/>
</dbReference>
<evidence type="ECO:0000313" key="3">
    <source>
        <dbReference type="EMBL" id="MCY1008233.1"/>
    </source>
</evidence>
<dbReference type="Gene3D" id="3.30.2090.10">
    <property type="entry name" value="Multidrug efflux transporter AcrB TolC docking domain, DN and DC subdomains"/>
    <property type="match status" value="2"/>
</dbReference>
<dbReference type="Gene3D" id="3.30.70.1430">
    <property type="entry name" value="Multidrug efflux transporter AcrB pore domain"/>
    <property type="match status" value="2"/>
</dbReference>
<protein>
    <submittedName>
        <fullName evidence="3">Efflux RND transporter permease subunit</fullName>
    </submittedName>
</protein>
<feature type="transmembrane region" description="Helical" evidence="2">
    <location>
        <begin position="16"/>
        <end position="33"/>
    </location>
</feature>
<dbReference type="Proteomes" id="UP001150924">
    <property type="component" value="Unassembled WGS sequence"/>
</dbReference>
<feature type="compositionally biased region" description="Basic residues" evidence="1">
    <location>
        <begin position="1168"/>
        <end position="1177"/>
    </location>
</feature>
<feature type="transmembrane region" description="Helical" evidence="2">
    <location>
        <begin position="977"/>
        <end position="993"/>
    </location>
</feature>
<dbReference type="Gene3D" id="3.30.70.1320">
    <property type="entry name" value="Multidrug efflux transporter AcrB pore domain like"/>
    <property type="match status" value="1"/>
</dbReference>
<feature type="transmembrane region" description="Helical" evidence="2">
    <location>
        <begin position="530"/>
        <end position="554"/>
    </location>
</feature>
<dbReference type="Pfam" id="PF00873">
    <property type="entry name" value="ACR_tran"/>
    <property type="match status" value="1"/>
</dbReference>
<reference evidence="3" key="1">
    <citation type="submission" date="2022-11" db="EMBL/GenBank/DDBJ databases">
        <title>Minimal conservation of predation-associated metabolite biosynthetic gene clusters underscores biosynthetic potential of Myxococcota including descriptions for ten novel species: Archangium lansinium sp. nov., Myxococcus landrumus sp. nov., Nannocystis bai.</title>
        <authorList>
            <person name="Ahearne A."/>
            <person name="Stevens C."/>
            <person name="Phillips K."/>
        </authorList>
    </citation>
    <scope>NUCLEOTIDE SEQUENCE</scope>
    <source>
        <strain evidence="3">Na p29</strain>
    </source>
</reference>
<feature type="transmembrane region" description="Helical" evidence="2">
    <location>
        <begin position="430"/>
        <end position="452"/>
    </location>
</feature>
<evidence type="ECO:0000256" key="1">
    <source>
        <dbReference type="SAM" id="MobiDB-lite"/>
    </source>
</evidence>
<feature type="transmembrane region" description="Helical" evidence="2">
    <location>
        <begin position="875"/>
        <end position="894"/>
    </location>
</feature>
<comment type="caution">
    <text evidence="3">The sequence shown here is derived from an EMBL/GenBank/DDBJ whole genome shotgun (WGS) entry which is preliminary data.</text>
</comment>
<sequence>MVAGTGAIAWMAKNPVAANLLMILLIVGGLLMAGRVKQEVFPETELDMVSISVPYPGASPAEVEQGIVLAVEEAVRGIDGVKRVVATASEGSARINAELTIDADDEKVLADVKSAVDRITSLPKDAERPVVSLVTNRSEVISMVVYGEQDLRVLRRIAEQARDVYLGDSRITQADLAGAPKKEISIEVPREQLRVHNLTLEQIAQKVSQTSLQLPGGGVKTATGEVLVRTDERREDERGFSEIAVVTGPAGTEVRLGDIARVRETFAETDESASFAGMSAVMIRVYRIGSQKPLAVAEAVRELTGQFTAQLPEGVKIAQWQDMSEIYAQRMDLLMRNAQTGLILVVLCLSLFLEIRVALWVAWGIPTSFLGALFLMPMLGVSVNMISLFAFIVVLGMVVDDAIVVGENIFERAQRGESYIDAAIAGSREVGIPVVFSVLTTVAAFTPLFFLPGFMGKFMSVIPVIVIAVLIFSLVESLFILPAHLGHLTKPEGGVYGAIFKFQQRFVVGLDRFVEKVYTPLARAALRFRYFTLTLGFATLVLTLTYVASGLIGFRFLPGIEGDVVTAAVELPYGSSVEQTRRVQERLVRNAQELVKEYGGDPVLRGLFAQVGSRGPVMGPGGSTGASGGHVANVRVFFVPSDLRDFKTGDFAAEWRKRVGPVPEAKTINFSANMGPSAGKPVDVELSHVDEDVLERAADEVTTVLRGYAGVHDVENGVALGKPQLDLTLTAEARTLGLTSTDIARQVRGAFFGAEALRQQDGRDEVRVIARLPLDERRSEHDIEELLIRTPQGGEVPLHEAAVIERGRSWPSIERADGKRIVHVTAELREGEATPGMVNGKLKSELLDKLPEKYPGLSWQMGGENREQAESFGSLKTGALMALLAIYALLAIPFRSYVQPLIVMAAIPFGLVGAIGGHILLGYELSMMSMMGMVALSGVVVNDSLVLIDATNEFRRTRNLSHFEAVISAGVRRFRPILLTSVTTFFGLMPMILEPSVQARFLIPMAISLGFGVMFATGITLVLVPALYLAVEDLRAGIGAWWDLVKGKKPPPPRARVARELSARRVNQRRLAEAGRVSSCAVASGVAGSRPSRMASTSRRRSWPHTSSPRTRKLGTPNTPRAIACSVAATRPALMSGSPARATRAAPGRPARSRAATRTAGSPSSRPRPSRRGRSRWWPRPAAPARRRGWLAAR</sequence>
<keyword evidence="4" id="KW-1185">Reference proteome</keyword>
<dbReference type="InterPro" id="IPR027463">
    <property type="entry name" value="AcrB_DN_DC_subdom"/>
</dbReference>
<feature type="transmembrane region" description="Helical" evidence="2">
    <location>
        <begin position="1005"/>
        <end position="1031"/>
    </location>
</feature>
<proteinExistence type="predicted"/>
<dbReference type="SUPFAM" id="SSF82866">
    <property type="entry name" value="Multidrug efflux transporter AcrB transmembrane domain"/>
    <property type="match status" value="2"/>
</dbReference>
<evidence type="ECO:0000313" key="4">
    <source>
        <dbReference type="Proteomes" id="UP001150924"/>
    </source>
</evidence>
<feature type="region of interest" description="Disordered" evidence="1">
    <location>
        <begin position="1082"/>
        <end position="1194"/>
    </location>
</feature>
<dbReference type="Gene3D" id="1.20.1640.10">
    <property type="entry name" value="Multidrug efflux transporter AcrB transmembrane domain"/>
    <property type="match status" value="2"/>
</dbReference>
<name>A0A9X3IZR8_9BACT</name>
<keyword evidence="2" id="KW-0472">Membrane</keyword>
<keyword evidence="2" id="KW-0812">Transmembrane</keyword>
<dbReference type="GO" id="GO:0005886">
    <property type="term" value="C:plasma membrane"/>
    <property type="evidence" value="ECO:0007669"/>
    <property type="project" value="TreeGrafter"/>
</dbReference>
<gene>
    <name evidence="3" type="ORF">OV079_22260</name>
</gene>
<keyword evidence="2" id="KW-1133">Transmembrane helix</keyword>
<feature type="transmembrane region" description="Helical" evidence="2">
    <location>
        <begin position="927"/>
        <end position="948"/>
    </location>
</feature>
<feature type="transmembrane region" description="Helical" evidence="2">
    <location>
        <begin position="340"/>
        <end position="365"/>
    </location>
</feature>
<dbReference type="Gene3D" id="3.30.70.1440">
    <property type="entry name" value="Multidrug efflux transporter AcrB pore domain"/>
    <property type="match status" value="1"/>
</dbReference>
<evidence type="ECO:0000256" key="2">
    <source>
        <dbReference type="SAM" id="Phobius"/>
    </source>
</evidence>
<dbReference type="PANTHER" id="PTHR32063">
    <property type="match status" value="1"/>
</dbReference>
<dbReference type="EMBL" id="JAPNKE010000002">
    <property type="protein sequence ID" value="MCY1008233.1"/>
    <property type="molecule type" value="Genomic_DNA"/>
</dbReference>
<accession>A0A9X3IZR8</accession>
<dbReference type="SUPFAM" id="SSF82714">
    <property type="entry name" value="Multidrug efflux transporter AcrB TolC docking domain, DN and DC subdomains"/>
    <property type="match status" value="2"/>
</dbReference>
<dbReference type="PANTHER" id="PTHR32063:SF33">
    <property type="entry name" value="RND SUPERFAMILY EFFLUX PUMP PERMEASE COMPONENT"/>
    <property type="match status" value="1"/>
</dbReference>
<feature type="transmembrane region" description="Helical" evidence="2">
    <location>
        <begin position="458"/>
        <end position="481"/>
    </location>
</feature>
<organism evidence="3 4">
    <name type="scientific">Nannocystis pusilla</name>
    <dbReference type="NCBI Taxonomy" id="889268"/>
    <lineage>
        <taxon>Bacteria</taxon>
        <taxon>Pseudomonadati</taxon>
        <taxon>Myxococcota</taxon>
        <taxon>Polyangia</taxon>
        <taxon>Nannocystales</taxon>
        <taxon>Nannocystaceae</taxon>
        <taxon>Nannocystis</taxon>
    </lineage>
</organism>
<feature type="transmembrane region" description="Helical" evidence="2">
    <location>
        <begin position="901"/>
        <end position="921"/>
    </location>
</feature>
<dbReference type="PRINTS" id="PR00702">
    <property type="entry name" value="ACRIFLAVINRP"/>
</dbReference>
<dbReference type="GO" id="GO:0042910">
    <property type="term" value="F:xenobiotic transmembrane transporter activity"/>
    <property type="evidence" value="ECO:0007669"/>
    <property type="project" value="TreeGrafter"/>
</dbReference>
<dbReference type="AlphaFoldDB" id="A0A9X3IZR8"/>
<feature type="compositionally biased region" description="Basic residues" evidence="1">
    <location>
        <begin position="1185"/>
        <end position="1194"/>
    </location>
</feature>
<dbReference type="SUPFAM" id="SSF82693">
    <property type="entry name" value="Multidrug efflux transporter AcrB pore domain, PN1, PN2, PC1 and PC2 subdomains"/>
    <property type="match status" value="1"/>
</dbReference>
<feature type="compositionally biased region" description="Low complexity" evidence="1">
    <location>
        <begin position="1136"/>
        <end position="1167"/>
    </location>
</feature>